<evidence type="ECO:0000256" key="1">
    <source>
        <dbReference type="SAM" id="MobiDB-lite"/>
    </source>
</evidence>
<feature type="compositionally biased region" description="Polar residues" evidence="1">
    <location>
        <begin position="1"/>
        <end position="17"/>
    </location>
</feature>
<sequence>MTETVSILSTGSKSPPTADTMIDSGAAKNIASDKVSSRENMNNTPATPATAPPRGKGTSSTRVQANAKFDPATEDEIRDLMQNARNVDKTHQFKTEEEITKLARLTTNLIQLLNAEYIAKDTIVRAVAYMQGEGQFPPYRALTQAHRDRKAERRNTHSGQQPRNVTNGDSRARATSEGTKKAQGNSKDESTASATPQKPNVTTKAVDSPSQSSSNGESVGNGTGSEKENTSPTNANAASARPSKKNYWKIRREAKKRAASHNATKDGLRENGTKTGKAEVKDATTSQAHIDHVVGESKDTAAGKGREETTVKTD</sequence>
<proteinExistence type="predicted"/>
<feature type="compositionally biased region" description="Basic and acidic residues" evidence="1">
    <location>
        <begin position="145"/>
        <end position="155"/>
    </location>
</feature>
<reference evidence="2 3" key="1">
    <citation type="submission" date="2015-01" db="EMBL/GenBank/DDBJ databases">
        <title>The Genome Sequence of Exophiala spinifera CBS89968.</title>
        <authorList>
            <consortium name="The Broad Institute Genomics Platform"/>
            <person name="Cuomo C."/>
            <person name="de Hoog S."/>
            <person name="Gorbushina A."/>
            <person name="Stielow B."/>
            <person name="Teixiera M."/>
            <person name="Abouelleil A."/>
            <person name="Chapman S.B."/>
            <person name="Priest M."/>
            <person name="Young S.K."/>
            <person name="Wortman J."/>
            <person name="Nusbaum C."/>
            <person name="Birren B."/>
        </authorList>
    </citation>
    <scope>NUCLEOTIDE SEQUENCE [LARGE SCALE GENOMIC DNA]</scope>
    <source>
        <strain evidence="2 3">CBS 89968</strain>
    </source>
</reference>
<accession>A0A0D1YUV7</accession>
<feature type="region of interest" description="Disordered" evidence="1">
    <location>
        <begin position="144"/>
        <end position="314"/>
    </location>
</feature>
<feature type="compositionally biased region" description="Basic and acidic residues" evidence="1">
    <location>
        <begin position="263"/>
        <end position="282"/>
    </location>
</feature>
<dbReference type="GeneID" id="27330409"/>
<gene>
    <name evidence="2" type="ORF">PV08_03326</name>
</gene>
<evidence type="ECO:0000313" key="2">
    <source>
        <dbReference type="EMBL" id="KIW19036.1"/>
    </source>
</evidence>
<feature type="compositionally biased region" description="Polar residues" evidence="1">
    <location>
        <begin position="191"/>
        <end position="220"/>
    </location>
</feature>
<feature type="compositionally biased region" description="Basic and acidic residues" evidence="1">
    <location>
        <begin position="170"/>
        <end position="190"/>
    </location>
</feature>
<dbReference type="AlphaFoldDB" id="A0A0D1YUV7"/>
<feature type="region of interest" description="Disordered" evidence="1">
    <location>
        <begin position="1"/>
        <end position="73"/>
    </location>
</feature>
<protein>
    <submittedName>
        <fullName evidence="2">Uncharacterized protein</fullName>
    </submittedName>
</protein>
<dbReference type="OrthoDB" id="4121215at2759"/>
<feature type="compositionally biased region" description="Low complexity" evidence="1">
    <location>
        <begin position="230"/>
        <end position="241"/>
    </location>
</feature>
<feature type="compositionally biased region" description="Basic residues" evidence="1">
    <location>
        <begin position="242"/>
        <end position="259"/>
    </location>
</feature>
<dbReference type="VEuPathDB" id="FungiDB:PV08_03326"/>
<dbReference type="RefSeq" id="XP_016239252.1">
    <property type="nucleotide sequence ID" value="XM_016377682.1"/>
</dbReference>
<name>A0A0D1YUV7_9EURO</name>
<dbReference type="Proteomes" id="UP000053328">
    <property type="component" value="Unassembled WGS sequence"/>
</dbReference>
<dbReference type="HOGENOM" id="CLU_068915_0_0_1"/>
<dbReference type="EMBL" id="KN847493">
    <property type="protein sequence ID" value="KIW19036.1"/>
    <property type="molecule type" value="Genomic_DNA"/>
</dbReference>
<evidence type="ECO:0000313" key="3">
    <source>
        <dbReference type="Proteomes" id="UP000053328"/>
    </source>
</evidence>
<feature type="compositionally biased region" description="Basic and acidic residues" evidence="1">
    <location>
        <begin position="289"/>
        <end position="314"/>
    </location>
</feature>
<feature type="compositionally biased region" description="Low complexity" evidence="1">
    <location>
        <begin position="44"/>
        <end position="53"/>
    </location>
</feature>
<keyword evidence="3" id="KW-1185">Reference proteome</keyword>
<organism evidence="2 3">
    <name type="scientific">Exophiala spinifera</name>
    <dbReference type="NCBI Taxonomy" id="91928"/>
    <lineage>
        <taxon>Eukaryota</taxon>
        <taxon>Fungi</taxon>
        <taxon>Dikarya</taxon>
        <taxon>Ascomycota</taxon>
        <taxon>Pezizomycotina</taxon>
        <taxon>Eurotiomycetes</taxon>
        <taxon>Chaetothyriomycetidae</taxon>
        <taxon>Chaetothyriales</taxon>
        <taxon>Herpotrichiellaceae</taxon>
        <taxon>Exophiala</taxon>
    </lineage>
</organism>
<feature type="compositionally biased region" description="Polar residues" evidence="1">
    <location>
        <begin position="157"/>
        <end position="169"/>
    </location>
</feature>